<reference evidence="3" key="1">
    <citation type="submission" date="2016-10" db="EMBL/GenBank/DDBJ databases">
        <authorList>
            <person name="Varghese N."/>
            <person name="Submissions S."/>
        </authorList>
    </citation>
    <scope>NUCLEOTIDE SEQUENCE [LARGE SCALE GENOMIC DNA]</scope>
    <source>
        <strain evidence="3">JCM 18416</strain>
    </source>
</reference>
<accession>A0A1H0L2A1</accession>
<dbReference type="PROSITE" id="PS51833">
    <property type="entry name" value="HDOD"/>
    <property type="match status" value="1"/>
</dbReference>
<keyword evidence="3" id="KW-1185">Reference proteome</keyword>
<sequence>MPPSIDTLRMALLSRFLKGEARIPQMPEAAVRIRKLLDDPRTSLEQLTRVITGDPPLAAYLMQFSNTPLLRGDRACSSLRELLGRLGTRQLADLVLGFSLQHLFTSSEPLLQQAFRTRWRNARERAAYCAVLAQRTGLSLDDAMLGGLLQDIGSLPLLSELEHWPDVPRDSDTLHALCEQLSGDLGALILTRWQLPSAVIESTRLFGQWQRQHEGAADLADLVLLASALQSNRTPPEPLPAQAKLGLEQPLGELRQELAGELQLWKRLLA</sequence>
<name>A0A1H0L2A1_9GAMM</name>
<proteinExistence type="predicted"/>
<dbReference type="RefSeq" id="WP_090426743.1">
    <property type="nucleotide sequence ID" value="NZ_FNJJ01000001.1"/>
</dbReference>
<gene>
    <name evidence="2" type="ORF">SAMN05216213_101453</name>
</gene>
<dbReference type="SUPFAM" id="SSF109604">
    <property type="entry name" value="HD-domain/PDEase-like"/>
    <property type="match status" value="1"/>
</dbReference>
<dbReference type="Pfam" id="PF08668">
    <property type="entry name" value="HDOD"/>
    <property type="match status" value="1"/>
</dbReference>
<dbReference type="InterPro" id="IPR013976">
    <property type="entry name" value="HDOD"/>
</dbReference>
<protein>
    <submittedName>
        <fullName evidence="2">HD-like signal output (HDOD) domain, no enzymatic activity</fullName>
    </submittedName>
</protein>
<evidence type="ECO:0000313" key="3">
    <source>
        <dbReference type="Proteomes" id="UP000199460"/>
    </source>
</evidence>
<dbReference type="EMBL" id="FNJJ01000001">
    <property type="protein sequence ID" value="SDO62101.1"/>
    <property type="molecule type" value="Genomic_DNA"/>
</dbReference>
<organism evidence="2 3">
    <name type="scientific">Ectopseudomonas guguanensis</name>
    <dbReference type="NCBI Taxonomy" id="1198456"/>
    <lineage>
        <taxon>Bacteria</taxon>
        <taxon>Pseudomonadati</taxon>
        <taxon>Pseudomonadota</taxon>
        <taxon>Gammaproteobacteria</taxon>
        <taxon>Pseudomonadales</taxon>
        <taxon>Pseudomonadaceae</taxon>
        <taxon>Ectopseudomonas</taxon>
    </lineage>
</organism>
<dbReference type="GeneID" id="300930200"/>
<evidence type="ECO:0000259" key="1">
    <source>
        <dbReference type="PROSITE" id="PS51833"/>
    </source>
</evidence>
<dbReference type="Proteomes" id="UP000199460">
    <property type="component" value="Unassembled WGS sequence"/>
</dbReference>
<dbReference type="OrthoDB" id="598113at2"/>
<dbReference type="PANTHER" id="PTHR33525:SF3">
    <property type="entry name" value="RIBONUCLEASE Y"/>
    <property type="match status" value="1"/>
</dbReference>
<dbReference type="Gene3D" id="1.10.3210.10">
    <property type="entry name" value="Hypothetical protein af1432"/>
    <property type="match status" value="1"/>
</dbReference>
<dbReference type="PANTHER" id="PTHR33525">
    <property type="match status" value="1"/>
</dbReference>
<dbReference type="AlphaFoldDB" id="A0A1H0L2A1"/>
<dbReference type="InterPro" id="IPR052340">
    <property type="entry name" value="RNase_Y/CdgJ"/>
</dbReference>
<feature type="domain" description="HDOD" evidence="1">
    <location>
        <begin position="23"/>
        <end position="209"/>
    </location>
</feature>
<evidence type="ECO:0000313" key="2">
    <source>
        <dbReference type="EMBL" id="SDO62101.1"/>
    </source>
</evidence>